<name>A0AAP3Z3C0_9LACT</name>
<dbReference type="Pfam" id="PF03382">
    <property type="entry name" value="DUF285"/>
    <property type="match status" value="1"/>
</dbReference>
<protein>
    <submittedName>
        <fullName evidence="3">BspA family leucine-rich repeat surface protein</fullName>
    </submittedName>
</protein>
<dbReference type="Pfam" id="PF06458">
    <property type="entry name" value="MucBP"/>
    <property type="match status" value="1"/>
</dbReference>
<reference evidence="3" key="2">
    <citation type="journal article" date="2023" name="Food Microbiol.">
        <title>Evaluation of the fermentation potential of lactic acid bacteria isolated from herbs, fruits and vegetables as starter cultures in nut-based milk alternatives.</title>
        <authorList>
            <person name="Huang W."/>
            <person name="Dong A."/>
            <person name="Pham H.T."/>
            <person name="Zhou C."/>
            <person name="Huo Z."/>
            <person name="Watjen A.P."/>
            <person name="Prakash S."/>
            <person name="Bang-Berthelsen C.H."/>
            <person name="Turner M.S."/>
        </authorList>
    </citation>
    <scope>NUCLEOTIDE SEQUENCE</scope>
    <source>
        <strain evidence="3">54</strain>
    </source>
</reference>
<dbReference type="Proteomes" id="UP001152598">
    <property type="component" value="Unassembled WGS sequence"/>
</dbReference>
<dbReference type="EMBL" id="JAOWLV010000015">
    <property type="protein sequence ID" value="MDG4977606.1"/>
    <property type="molecule type" value="Genomic_DNA"/>
</dbReference>
<organism evidence="3 4">
    <name type="scientific">Lactococcus lactis</name>
    <dbReference type="NCBI Taxonomy" id="1358"/>
    <lineage>
        <taxon>Bacteria</taxon>
        <taxon>Bacillati</taxon>
        <taxon>Bacillota</taxon>
        <taxon>Bacilli</taxon>
        <taxon>Lactobacillales</taxon>
        <taxon>Streptococcaceae</taxon>
        <taxon>Lactococcus</taxon>
    </lineage>
</organism>
<dbReference type="InterPro" id="IPR011889">
    <property type="entry name" value="Liste_lipo_26"/>
</dbReference>
<reference evidence="3" key="1">
    <citation type="submission" date="2022-10" db="EMBL/GenBank/DDBJ databases">
        <authorList>
            <person name="Turner M.S."/>
            <person name="Huang W."/>
        </authorList>
    </citation>
    <scope>NUCLEOTIDE SEQUENCE</scope>
    <source>
        <strain evidence="3">54</strain>
    </source>
</reference>
<dbReference type="AlphaFoldDB" id="A0AAP3Z3C0"/>
<dbReference type="RefSeq" id="WP_278228573.1">
    <property type="nucleotide sequence ID" value="NZ_JAOWLV010000015.1"/>
</dbReference>
<proteinExistence type="predicted"/>
<dbReference type="InterPro" id="IPR009459">
    <property type="entry name" value="MucBP_dom"/>
</dbReference>
<sequence length="179" mass="20060">MFWYDWAITSLNLDNFNTSKVTNMEVMFVGCKSLKSFDVSSFNTQNITSMREIFNRCESLESFNLSNFNTNKLTDIDLMFGDDLSLTNLDLSSFNLSESKDLEYMLHYTPAPSTILLASNSPIKTATTSYQDEAGNIIAPARVYGGPLLEAYSFDQKSIPGYTFKRVIGNLTGILCKSP</sequence>
<dbReference type="InterPro" id="IPR005046">
    <property type="entry name" value="DUF285"/>
</dbReference>
<dbReference type="NCBIfam" id="TIGR02167">
    <property type="entry name" value="Liste_lipo_26"/>
    <property type="match status" value="3"/>
</dbReference>
<evidence type="ECO:0000313" key="4">
    <source>
        <dbReference type="Proteomes" id="UP001152598"/>
    </source>
</evidence>
<dbReference type="SUPFAM" id="SSF52058">
    <property type="entry name" value="L domain-like"/>
    <property type="match status" value="1"/>
</dbReference>
<feature type="domain" description="MucBP" evidence="2">
    <location>
        <begin position="127"/>
        <end position="174"/>
    </location>
</feature>
<evidence type="ECO:0000259" key="2">
    <source>
        <dbReference type="Pfam" id="PF06458"/>
    </source>
</evidence>
<dbReference type="Gene3D" id="3.80.10.10">
    <property type="entry name" value="Ribonuclease Inhibitor"/>
    <property type="match status" value="1"/>
</dbReference>
<accession>A0AAP3Z3C0</accession>
<comment type="caution">
    <text evidence="3">The sequence shown here is derived from an EMBL/GenBank/DDBJ whole genome shotgun (WGS) entry which is preliminary data.</text>
</comment>
<keyword evidence="1" id="KW-0677">Repeat</keyword>
<evidence type="ECO:0000256" key="1">
    <source>
        <dbReference type="ARBA" id="ARBA00022737"/>
    </source>
</evidence>
<dbReference type="Gene3D" id="3.10.20.320">
    <property type="entry name" value="Putative peptidoglycan bound protein (lpxtg motif)"/>
    <property type="match status" value="1"/>
</dbReference>
<evidence type="ECO:0000313" key="3">
    <source>
        <dbReference type="EMBL" id="MDG4977606.1"/>
    </source>
</evidence>
<dbReference type="InterPro" id="IPR032675">
    <property type="entry name" value="LRR_dom_sf"/>
</dbReference>
<gene>
    <name evidence="3" type="ORF">OGZ50_12775</name>
</gene>